<accession>A0A518AKP3</accession>
<protein>
    <recommendedName>
        <fullName evidence="11">Flagellar biosynthesis protein, FliO</fullName>
    </recommendedName>
</protein>
<dbReference type="Pfam" id="PF04347">
    <property type="entry name" value="FliO"/>
    <property type="match status" value="1"/>
</dbReference>
<evidence type="ECO:0000256" key="5">
    <source>
        <dbReference type="ARBA" id="ARBA00023136"/>
    </source>
</evidence>
<dbReference type="GO" id="GO:0016020">
    <property type="term" value="C:membrane"/>
    <property type="evidence" value="ECO:0007669"/>
    <property type="project" value="InterPro"/>
</dbReference>
<feature type="transmembrane region" description="Helical" evidence="7">
    <location>
        <begin position="147"/>
        <end position="167"/>
    </location>
</feature>
<sequence precursor="true">MRIPPPLPAAASVLLVLAMSTSALAESLEPVAAQGPSGRSGSRPTSAYEKQDGEPLFSFATHEDEGAEPSASPTSEPATLDTTLTAIALPNSVPDGVANSATDTTTDGADSARRPHFGTTPSISNPTTAAGERSSAMVQNWARSSGMTAVTALAFVIGLFMLLAWFVKRGMPQGSQILPAEAVRMLGRIPLGGKQFGHLLHLGNKLVLVSVSQGGVEKLAEIDDPQEVVRMLAVCSKSAGKGSQKEFEEIFGQFAKEKTEPGFLGNEVSTTKGGRQYA</sequence>
<dbReference type="KEGG" id="amuc:Pan181_14940"/>
<feature type="chain" id="PRO_5021987995" description="Flagellar biosynthesis protein, FliO" evidence="8">
    <location>
        <begin position="26"/>
        <end position="278"/>
    </location>
</feature>
<dbReference type="Proteomes" id="UP000315750">
    <property type="component" value="Chromosome"/>
</dbReference>
<evidence type="ECO:0000256" key="1">
    <source>
        <dbReference type="ARBA" id="ARBA00004236"/>
    </source>
</evidence>
<evidence type="ECO:0008006" key="11">
    <source>
        <dbReference type="Google" id="ProtNLM"/>
    </source>
</evidence>
<dbReference type="GO" id="GO:0044781">
    <property type="term" value="P:bacterial-type flagellum organization"/>
    <property type="evidence" value="ECO:0007669"/>
    <property type="project" value="InterPro"/>
</dbReference>
<evidence type="ECO:0000256" key="6">
    <source>
        <dbReference type="SAM" id="MobiDB-lite"/>
    </source>
</evidence>
<dbReference type="InterPro" id="IPR022781">
    <property type="entry name" value="Flagellar_biosynth_FliO"/>
</dbReference>
<keyword evidence="2" id="KW-1003">Cell membrane</keyword>
<feature type="compositionally biased region" description="Low complexity" evidence="6">
    <location>
        <begin position="35"/>
        <end position="44"/>
    </location>
</feature>
<proteinExistence type="predicted"/>
<dbReference type="RefSeq" id="WP_145246175.1">
    <property type="nucleotide sequence ID" value="NZ_CP036278.1"/>
</dbReference>
<evidence type="ECO:0000313" key="9">
    <source>
        <dbReference type="EMBL" id="QDU55305.1"/>
    </source>
</evidence>
<feature type="region of interest" description="Disordered" evidence="6">
    <location>
        <begin position="28"/>
        <end position="50"/>
    </location>
</feature>
<feature type="region of interest" description="Disordered" evidence="6">
    <location>
        <begin position="91"/>
        <end position="131"/>
    </location>
</feature>
<name>A0A518AKP3_9BACT</name>
<feature type="signal peptide" evidence="8">
    <location>
        <begin position="1"/>
        <end position="25"/>
    </location>
</feature>
<keyword evidence="8" id="KW-0732">Signal</keyword>
<evidence type="ECO:0000256" key="4">
    <source>
        <dbReference type="ARBA" id="ARBA00022989"/>
    </source>
</evidence>
<keyword evidence="4 7" id="KW-1133">Transmembrane helix</keyword>
<dbReference type="OrthoDB" id="212262at2"/>
<evidence type="ECO:0000256" key="8">
    <source>
        <dbReference type="SAM" id="SignalP"/>
    </source>
</evidence>
<reference evidence="9 10" key="1">
    <citation type="submission" date="2019-02" db="EMBL/GenBank/DDBJ databases">
        <title>Deep-cultivation of Planctomycetes and their phenomic and genomic characterization uncovers novel biology.</title>
        <authorList>
            <person name="Wiegand S."/>
            <person name="Jogler M."/>
            <person name="Boedeker C."/>
            <person name="Pinto D."/>
            <person name="Vollmers J."/>
            <person name="Rivas-Marin E."/>
            <person name="Kohn T."/>
            <person name="Peeters S.H."/>
            <person name="Heuer A."/>
            <person name="Rast P."/>
            <person name="Oberbeckmann S."/>
            <person name="Bunk B."/>
            <person name="Jeske O."/>
            <person name="Meyerdierks A."/>
            <person name="Storesund J.E."/>
            <person name="Kallscheuer N."/>
            <person name="Luecker S."/>
            <person name="Lage O.M."/>
            <person name="Pohl T."/>
            <person name="Merkel B.J."/>
            <person name="Hornburger P."/>
            <person name="Mueller R.-W."/>
            <person name="Bruemmer F."/>
            <person name="Labrenz M."/>
            <person name="Spormann A.M."/>
            <person name="Op den Camp H."/>
            <person name="Overmann J."/>
            <person name="Amann R."/>
            <person name="Jetten M.S.M."/>
            <person name="Mascher T."/>
            <person name="Medema M.H."/>
            <person name="Devos D.P."/>
            <person name="Kaster A.-K."/>
            <person name="Ovreas L."/>
            <person name="Rohde M."/>
            <person name="Galperin M.Y."/>
            <person name="Jogler C."/>
        </authorList>
    </citation>
    <scope>NUCLEOTIDE SEQUENCE [LARGE SCALE GENOMIC DNA]</scope>
    <source>
        <strain evidence="9 10">Pan181</strain>
    </source>
</reference>
<evidence type="ECO:0000256" key="3">
    <source>
        <dbReference type="ARBA" id="ARBA00022692"/>
    </source>
</evidence>
<evidence type="ECO:0000313" key="10">
    <source>
        <dbReference type="Proteomes" id="UP000315750"/>
    </source>
</evidence>
<comment type="subcellular location">
    <subcellularLocation>
        <location evidence="1">Cell membrane</location>
    </subcellularLocation>
</comment>
<evidence type="ECO:0000256" key="7">
    <source>
        <dbReference type="SAM" id="Phobius"/>
    </source>
</evidence>
<dbReference type="EMBL" id="CP036278">
    <property type="protein sequence ID" value="QDU55305.1"/>
    <property type="molecule type" value="Genomic_DNA"/>
</dbReference>
<feature type="compositionally biased region" description="Low complexity" evidence="6">
    <location>
        <begin position="98"/>
        <end position="109"/>
    </location>
</feature>
<dbReference type="AlphaFoldDB" id="A0A518AKP3"/>
<feature type="compositionally biased region" description="Polar residues" evidence="6">
    <location>
        <begin position="119"/>
        <end position="128"/>
    </location>
</feature>
<keyword evidence="5 7" id="KW-0472">Membrane</keyword>
<keyword evidence="10" id="KW-1185">Reference proteome</keyword>
<gene>
    <name evidence="9" type="ORF">Pan181_14940</name>
</gene>
<organism evidence="9 10">
    <name type="scientific">Aeoliella mucimassa</name>
    <dbReference type="NCBI Taxonomy" id="2527972"/>
    <lineage>
        <taxon>Bacteria</taxon>
        <taxon>Pseudomonadati</taxon>
        <taxon>Planctomycetota</taxon>
        <taxon>Planctomycetia</taxon>
        <taxon>Pirellulales</taxon>
        <taxon>Lacipirellulaceae</taxon>
        <taxon>Aeoliella</taxon>
    </lineage>
</organism>
<evidence type="ECO:0000256" key="2">
    <source>
        <dbReference type="ARBA" id="ARBA00022475"/>
    </source>
</evidence>
<keyword evidence="3 7" id="KW-0812">Transmembrane</keyword>